<gene>
    <name evidence="2" type="ORF">IAB31_00625</name>
</gene>
<protein>
    <submittedName>
        <fullName evidence="2">Uncharacterized protein</fullName>
    </submittedName>
</protein>
<dbReference type="Proteomes" id="UP000886757">
    <property type="component" value="Unassembled WGS sequence"/>
</dbReference>
<organism evidence="2 3">
    <name type="scientific">Candidatus Choladousia intestinavium</name>
    <dbReference type="NCBI Taxonomy" id="2840727"/>
    <lineage>
        <taxon>Bacteria</taxon>
        <taxon>Bacillati</taxon>
        <taxon>Bacillota</taxon>
        <taxon>Clostridia</taxon>
        <taxon>Lachnospirales</taxon>
        <taxon>Lachnospiraceae</taxon>
        <taxon>Lachnospiraceae incertae sedis</taxon>
        <taxon>Candidatus Choladousia</taxon>
    </lineage>
</organism>
<feature type="transmembrane region" description="Helical" evidence="1">
    <location>
        <begin position="428"/>
        <end position="454"/>
    </location>
</feature>
<feature type="transmembrane region" description="Helical" evidence="1">
    <location>
        <begin position="67"/>
        <end position="89"/>
    </location>
</feature>
<evidence type="ECO:0000313" key="3">
    <source>
        <dbReference type="Proteomes" id="UP000886757"/>
    </source>
</evidence>
<feature type="transmembrane region" description="Helical" evidence="1">
    <location>
        <begin position="125"/>
        <end position="142"/>
    </location>
</feature>
<proteinExistence type="predicted"/>
<sequence>MLRTLLKTYWMSMFHSLFSRGSKKRASRLKKIGICFLFLYLAGVFLFLFGAMFFAMAEPLHGLGLDWMYFLLMLVMAFLLMMVGSVFLAMTQLYEARDNELLLSLPIPVSMILFSRMLMLYLTNLIYGAVVVLPALAGYGYQVGLSPLQLFSSLLLFFLIPLLAISISCLLGAAFTAVGSRIRHKSAAVLLLWIAFFAGYLYLYSRMFTGLSYLLTHAAEIAGLLSRILYPLYQMGMAVGEGNLLFLAYSVLYCSVPFAAAYLILSATFVKIITSNRGFKKTRYREKRRGRYPVVAGLMGKEWQHFTSSPGYMINAGIGAVFLVAAGVFLLVKQDMLSQIAGITIGGVSLKEEMNSVYLAALCFLGVLSYISAPSISLEGKSLWILKSCPVTSRQILAGKLLFHLAVCIPPLLFAQGAVFWVQRPAPAMAAVMTVLPVLMVILCGQMGLMWNLLFPRLDFLSETQVVKNSLSSTLTLLLSMLFSILPILLRLGTGLGLGIAQEAYFAFWTAAAAAGCVGLQIWLNGRGARRFEEL</sequence>
<accession>A0A9D1A997</accession>
<feature type="transmembrane region" description="Helical" evidence="1">
    <location>
        <begin position="357"/>
        <end position="380"/>
    </location>
</feature>
<keyword evidence="1" id="KW-0472">Membrane</keyword>
<reference evidence="2" key="2">
    <citation type="journal article" date="2021" name="PeerJ">
        <title>Extensive microbial diversity within the chicken gut microbiome revealed by metagenomics and culture.</title>
        <authorList>
            <person name="Gilroy R."/>
            <person name="Ravi A."/>
            <person name="Getino M."/>
            <person name="Pursley I."/>
            <person name="Horton D.L."/>
            <person name="Alikhan N.F."/>
            <person name="Baker D."/>
            <person name="Gharbi K."/>
            <person name="Hall N."/>
            <person name="Watson M."/>
            <person name="Adriaenssens E.M."/>
            <person name="Foster-Nyarko E."/>
            <person name="Jarju S."/>
            <person name="Secka A."/>
            <person name="Antonio M."/>
            <person name="Oren A."/>
            <person name="Chaudhuri R.R."/>
            <person name="La Ragione R."/>
            <person name="Hildebrand F."/>
            <person name="Pallen M.J."/>
        </authorList>
    </citation>
    <scope>NUCLEOTIDE SEQUENCE</scope>
    <source>
        <strain evidence="2">ChiSjej4B22-8148</strain>
    </source>
</reference>
<comment type="caution">
    <text evidence="2">The sequence shown here is derived from an EMBL/GenBank/DDBJ whole genome shotgun (WGS) entry which is preliminary data.</text>
</comment>
<keyword evidence="1" id="KW-1133">Transmembrane helix</keyword>
<feature type="transmembrane region" description="Helical" evidence="1">
    <location>
        <begin position="401"/>
        <end position="422"/>
    </location>
</feature>
<feature type="transmembrane region" description="Helical" evidence="1">
    <location>
        <begin position="312"/>
        <end position="332"/>
    </location>
</feature>
<dbReference type="AlphaFoldDB" id="A0A9D1A997"/>
<feature type="transmembrane region" description="Helical" evidence="1">
    <location>
        <begin position="475"/>
        <end position="492"/>
    </location>
</feature>
<evidence type="ECO:0000256" key="1">
    <source>
        <dbReference type="SAM" id="Phobius"/>
    </source>
</evidence>
<feature type="transmembrane region" description="Helical" evidence="1">
    <location>
        <begin position="504"/>
        <end position="524"/>
    </location>
</feature>
<evidence type="ECO:0000313" key="2">
    <source>
        <dbReference type="EMBL" id="HIR12410.1"/>
    </source>
</evidence>
<keyword evidence="1" id="KW-0812">Transmembrane</keyword>
<name>A0A9D1A997_9FIRM</name>
<feature type="transmembrane region" description="Helical" evidence="1">
    <location>
        <begin position="154"/>
        <end position="175"/>
    </location>
</feature>
<dbReference type="EMBL" id="DVGK01000008">
    <property type="protein sequence ID" value="HIR12410.1"/>
    <property type="molecule type" value="Genomic_DNA"/>
</dbReference>
<feature type="transmembrane region" description="Helical" evidence="1">
    <location>
        <begin position="250"/>
        <end position="273"/>
    </location>
</feature>
<reference evidence="2" key="1">
    <citation type="submission" date="2020-10" db="EMBL/GenBank/DDBJ databases">
        <authorList>
            <person name="Gilroy R."/>
        </authorList>
    </citation>
    <scope>NUCLEOTIDE SEQUENCE</scope>
    <source>
        <strain evidence="2">ChiSjej4B22-8148</strain>
    </source>
</reference>
<feature type="transmembrane region" description="Helical" evidence="1">
    <location>
        <begin position="187"/>
        <end position="204"/>
    </location>
</feature>